<evidence type="ECO:0000256" key="9">
    <source>
        <dbReference type="ARBA" id="ARBA00022824"/>
    </source>
</evidence>
<keyword evidence="11" id="KW-0496">Mitochondrion</keyword>
<evidence type="ECO:0000256" key="16">
    <source>
        <dbReference type="SAM" id="MobiDB-lite"/>
    </source>
</evidence>
<dbReference type="AlphaFoldDB" id="A0A8U0Q123"/>
<keyword evidence="7" id="KW-0677">Repeat</keyword>
<evidence type="ECO:0000256" key="3">
    <source>
        <dbReference type="ARBA" id="ARBA00004514"/>
    </source>
</evidence>
<evidence type="ECO:0000259" key="17">
    <source>
        <dbReference type="PROSITE" id="PS51720"/>
    </source>
</evidence>
<dbReference type="Pfam" id="PF04548">
    <property type="entry name" value="AIG1"/>
    <property type="match status" value="1"/>
</dbReference>
<dbReference type="GO" id="GO:0005525">
    <property type="term" value="F:GTP binding"/>
    <property type="evidence" value="ECO:0007669"/>
    <property type="project" value="UniProtKB-KW"/>
</dbReference>
<dbReference type="GO" id="GO:0005783">
    <property type="term" value="C:endoplasmic reticulum"/>
    <property type="evidence" value="ECO:0007669"/>
    <property type="project" value="UniProtKB-SubCell"/>
</dbReference>
<evidence type="ECO:0000256" key="1">
    <source>
        <dbReference type="ARBA" id="ARBA00004173"/>
    </source>
</evidence>
<dbReference type="GO" id="GO:0005829">
    <property type="term" value="C:cytosol"/>
    <property type="evidence" value="ECO:0007669"/>
    <property type="project" value="UniProtKB-SubCell"/>
</dbReference>
<keyword evidence="9" id="KW-0256">Endoplasmic reticulum</keyword>
<dbReference type="PROSITE" id="PS51720">
    <property type="entry name" value="G_AIG1"/>
    <property type="match status" value="1"/>
</dbReference>
<evidence type="ECO:0000256" key="11">
    <source>
        <dbReference type="ARBA" id="ARBA00023128"/>
    </source>
</evidence>
<feature type="region of interest" description="Disordered" evidence="16">
    <location>
        <begin position="361"/>
        <end position="404"/>
    </location>
</feature>
<evidence type="ECO:0000256" key="12">
    <source>
        <dbReference type="ARBA" id="ARBA00023134"/>
    </source>
</evidence>
<gene>
    <name evidence="19" type="primary">LOC120032470</name>
</gene>
<dbReference type="InterPro" id="IPR045058">
    <property type="entry name" value="GIMA/IAN/Toc"/>
</dbReference>
<evidence type="ECO:0000256" key="15">
    <source>
        <dbReference type="ARBA" id="ARBA00077278"/>
    </source>
</evidence>
<evidence type="ECO:0000313" key="18">
    <source>
        <dbReference type="Proteomes" id="UP000808372"/>
    </source>
</evidence>
<keyword evidence="6" id="KW-0963">Cytoplasm</keyword>
<dbReference type="RefSeq" id="XP_038834503.1">
    <property type="nucleotide sequence ID" value="XM_038978575.1"/>
</dbReference>
<evidence type="ECO:0000256" key="10">
    <source>
        <dbReference type="ARBA" id="ARBA00023034"/>
    </source>
</evidence>
<comment type="similarity">
    <text evidence="5">Belongs to the TRAFAC class TrmE-Era-EngA-EngB-Septin-like GTPase superfamily. AIG1/Toc34/Toc159-like paraseptin GTPase family. IAN subfamily.</text>
</comment>
<evidence type="ECO:0000256" key="7">
    <source>
        <dbReference type="ARBA" id="ARBA00022737"/>
    </source>
</evidence>
<reference evidence="19" key="1">
    <citation type="submission" date="2025-08" db="UniProtKB">
        <authorList>
            <consortium name="RefSeq"/>
        </authorList>
    </citation>
    <scope>IDENTIFICATION</scope>
    <source>
        <tissue evidence="19">White muscle</tissue>
    </source>
</reference>
<evidence type="ECO:0000256" key="6">
    <source>
        <dbReference type="ARBA" id="ARBA00022490"/>
    </source>
</evidence>
<keyword evidence="12" id="KW-0342">GTP-binding</keyword>
<sequence>MTDVLPGSHAGTPEPELRLVLLGTIGCGKTLSGDTLLGQSSSGSPSSSGSSPRLCQLRRGASEGRRLTVVEAPRWYWSGGHMEAGVRKETERALELAAQGPHAFLLLVPVGQFTEVERRVPAELEEVFGEGVLKHTLVLFTCGDYLMGRGAGQYLEGEDPGLREVIDRCGGQYHVINNRRPQDREQVRELLEKVENMVQKNRGCYIRQNTLQREMEEQAMGRERELKENVDKQARERERELKEKVDEQARERERELKEKVDEQARGRERELKEKVEEQARGRERELKEKVEEQARELKKVEEQARERERELKKVEEQVRERERELKEKVEEQARERERELKRYKVKEEKETVLESRHVTNTEARRYCGSQKREVTSNSAIERRREEEREEIKRGEESEEMENWKEELEKIKKERDEIMKRKERLHLTLL</sequence>
<feature type="region of interest" description="Disordered" evidence="16">
    <location>
        <begin position="36"/>
        <end position="55"/>
    </location>
</feature>
<feature type="domain" description="AIG1-type G" evidence="17">
    <location>
        <begin position="14"/>
        <end position="215"/>
    </location>
</feature>
<evidence type="ECO:0000256" key="13">
    <source>
        <dbReference type="ARBA" id="ARBA00056809"/>
    </source>
</evidence>
<evidence type="ECO:0000256" key="2">
    <source>
        <dbReference type="ARBA" id="ARBA00004240"/>
    </source>
</evidence>
<dbReference type="FunFam" id="3.40.50.300:FF:000536">
    <property type="entry name" value="GTPase IMAP family member 8"/>
    <property type="match status" value="1"/>
</dbReference>
<dbReference type="GO" id="GO:0005794">
    <property type="term" value="C:Golgi apparatus"/>
    <property type="evidence" value="ECO:0007669"/>
    <property type="project" value="UniProtKB-SubCell"/>
</dbReference>
<evidence type="ECO:0000313" key="19">
    <source>
        <dbReference type="RefSeq" id="XP_038834503.1"/>
    </source>
</evidence>
<feature type="compositionally biased region" description="Low complexity" evidence="16">
    <location>
        <begin position="40"/>
        <end position="52"/>
    </location>
</feature>
<evidence type="ECO:0000256" key="5">
    <source>
        <dbReference type="ARBA" id="ARBA00008535"/>
    </source>
</evidence>
<keyword evidence="10" id="KW-0333">Golgi apparatus</keyword>
<evidence type="ECO:0000256" key="14">
    <source>
        <dbReference type="ARBA" id="ARBA00073539"/>
    </source>
</evidence>
<accession>A0A8U0Q123</accession>
<dbReference type="PANTHER" id="PTHR10903:SF167">
    <property type="entry name" value="GTPASE IMAP FAMILY MEMBER 6-RELATED"/>
    <property type="match status" value="1"/>
</dbReference>
<dbReference type="PANTHER" id="PTHR10903">
    <property type="entry name" value="GTPASE, IMAP FAMILY MEMBER-RELATED"/>
    <property type="match status" value="1"/>
</dbReference>
<evidence type="ECO:0000256" key="4">
    <source>
        <dbReference type="ARBA" id="ARBA00004555"/>
    </source>
</evidence>
<comment type="subcellular location">
    <subcellularLocation>
        <location evidence="3">Cytoplasm</location>
        <location evidence="3">Cytosol</location>
    </subcellularLocation>
    <subcellularLocation>
        <location evidence="2">Endoplasmic reticulum</location>
    </subcellularLocation>
    <subcellularLocation>
        <location evidence="4">Golgi apparatus</location>
    </subcellularLocation>
    <subcellularLocation>
        <location evidence="1">Mitochondrion</location>
    </subcellularLocation>
</comment>
<dbReference type="GeneID" id="120032470"/>
<dbReference type="Proteomes" id="UP000808372">
    <property type="component" value="Chromosome 39"/>
</dbReference>
<dbReference type="KEGG" id="snh:120032470"/>
<evidence type="ECO:0000256" key="8">
    <source>
        <dbReference type="ARBA" id="ARBA00022741"/>
    </source>
</evidence>
<name>A0A8U0Q123_SALNM</name>
<dbReference type="InterPro" id="IPR006703">
    <property type="entry name" value="G_AIG1"/>
</dbReference>
<keyword evidence="18" id="KW-1185">Reference proteome</keyword>
<dbReference type="GO" id="GO:0005739">
    <property type="term" value="C:mitochondrion"/>
    <property type="evidence" value="ECO:0007669"/>
    <property type="project" value="UniProtKB-SubCell"/>
</dbReference>
<dbReference type="Gene3D" id="3.40.50.300">
    <property type="entry name" value="P-loop containing nucleotide triphosphate hydrolases"/>
    <property type="match status" value="1"/>
</dbReference>
<keyword evidence="8" id="KW-0547">Nucleotide-binding</keyword>
<dbReference type="SUPFAM" id="SSF52540">
    <property type="entry name" value="P-loop containing nucleoside triphosphate hydrolases"/>
    <property type="match status" value="1"/>
</dbReference>
<organism evidence="18 19">
    <name type="scientific">Salvelinus namaycush</name>
    <name type="common">Lake trout</name>
    <name type="synonym">Salmo namaycush</name>
    <dbReference type="NCBI Taxonomy" id="8040"/>
    <lineage>
        <taxon>Eukaryota</taxon>
        <taxon>Metazoa</taxon>
        <taxon>Chordata</taxon>
        <taxon>Craniata</taxon>
        <taxon>Vertebrata</taxon>
        <taxon>Euteleostomi</taxon>
        <taxon>Actinopterygii</taxon>
        <taxon>Neopterygii</taxon>
        <taxon>Teleostei</taxon>
        <taxon>Protacanthopterygii</taxon>
        <taxon>Salmoniformes</taxon>
        <taxon>Salmonidae</taxon>
        <taxon>Salmoninae</taxon>
        <taxon>Salvelinus</taxon>
    </lineage>
</organism>
<protein>
    <recommendedName>
        <fullName evidence="14">GTPase IMAP family member 8</fullName>
    </recommendedName>
    <alternativeName>
        <fullName evidence="15">Immune-associated nucleotide-binding protein 9</fullName>
    </alternativeName>
</protein>
<feature type="region of interest" description="Disordered" evidence="16">
    <location>
        <begin position="217"/>
        <end position="315"/>
    </location>
</feature>
<proteinExistence type="inferred from homology"/>
<comment type="function">
    <text evidence="13">Exerts an anti-apoptotic effect in the immune system and is involved in responses to infections.</text>
</comment>
<dbReference type="InterPro" id="IPR027417">
    <property type="entry name" value="P-loop_NTPase"/>
</dbReference>